<protein>
    <submittedName>
        <fullName evidence="8 9">Transcriptional regulator</fullName>
    </submittedName>
</protein>
<feature type="domain" description="HTH marR-type" evidence="7">
    <location>
        <begin position="28"/>
        <end position="121"/>
    </location>
</feature>
<dbReference type="SUPFAM" id="SSF46785">
    <property type="entry name" value="Winged helix' DNA-binding domain"/>
    <property type="match status" value="1"/>
</dbReference>
<evidence type="ECO:0000313" key="10">
    <source>
        <dbReference type="EMBL" id="REI25086.1"/>
    </source>
</evidence>
<evidence type="ECO:0000256" key="2">
    <source>
        <dbReference type="ARBA" id="ARBA00023015"/>
    </source>
</evidence>
<dbReference type="Proteomes" id="UP000256562">
    <property type="component" value="Unassembled WGS sequence"/>
</dbReference>
<keyword evidence="3" id="KW-0843">Virulence</keyword>
<dbReference type="GO" id="GO:0003700">
    <property type="term" value="F:DNA-binding transcription factor activity"/>
    <property type="evidence" value="ECO:0007669"/>
    <property type="project" value="InterPro"/>
</dbReference>
<keyword evidence="4" id="KW-0238">DNA-binding</keyword>
<dbReference type="AlphaFoldDB" id="A0A3E0INM4"/>
<keyword evidence="5" id="KW-0010">Activator</keyword>
<evidence type="ECO:0000259" key="7">
    <source>
        <dbReference type="SMART" id="SM00347"/>
    </source>
</evidence>
<name>A0A3E0INM4_9STAP</name>
<evidence type="ECO:0000313" key="11">
    <source>
        <dbReference type="Proteomes" id="UP000256337"/>
    </source>
</evidence>
<dbReference type="InterPro" id="IPR055166">
    <property type="entry name" value="Transc_reg_Sar_Rot_HTH"/>
</dbReference>
<comment type="caution">
    <text evidence="9">The sequence shown here is derived from an EMBL/GenBank/DDBJ whole genome shotgun (WGS) entry which is preliminary data.</text>
</comment>
<reference evidence="8 13" key="2">
    <citation type="submission" date="2020-12" db="EMBL/GenBank/DDBJ databases">
        <title>Genomic analysis of Staphylococcus felis from a cat with skin infection.</title>
        <authorList>
            <person name="Aslantas O."/>
            <person name="Keskin O."/>
            <person name="Buyukaltay K."/>
            <person name="Gullu Yucetepe A."/>
        </authorList>
    </citation>
    <scope>NUCLEOTIDE SEQUENCE [LARGE SCALE GENOMIC DNA]</scope>
    <source>
        <strain evidence="8 13">HARRANVET</strain>
    </source>
</reference>
<organism evidence="9 12">
    <name type="scientific">Staphylococcus felis</name>
    <dbReference type="NCBI Taxonomy" id="46127"/>
    <lineage>
        <taxon>Bacteria</taxon>
        <taxon>Bacillati</taxon>
        <taxon>Bacillota</taxon>
        <taxon>Bacilli</taxon>
        <taxon>Bacillales</taxon>
        <taxon>Staphylococcaceae</taxon>
        <taxon>Staphylococcus</taxon>
    </lineage>
</organism>
<evidence type="ECO:0000256" key="5">
    <source>
        <dbReference type="ARBA" id="ARBA00023159"/>
    </source>
</evidence>
<dbReference type="OrthoDB" id="288929at2"/>
<dbReference type="EMBL" id="JAEDAQ010000002">
    <property type="protein sequence ID" value="MBH9580212.1"/>
    <property type="molecule type" value="Genomic_DNA"/>
</dbReference>
<keyword evidence="6" id="KW-0804">Transcription</keyword>
<dbReference type="GO" id="GO:0003677">
    <property type="term" value="F:DNA binding"/>
    <property type="evidence" value="ECO:0007669"/>
    <property type="project" value="UniProtKB-KW"/>
</dbReference>
<evidence type="ECO:0000313" key="13">
    <source>
        <dbReference type="Proteomes" id="UP000597038"/>
    </source>
</evidence>
<keyword evidence="13" id="KW-1185">Reference proteome</keyword>
<dbReference type="PANTHER" id="PTHR33164:SF56">
    <property type="entry name" value="HTH-TYPE TRANSCRIPTIONAL REGULATOR MHQR"/>
    <property type="match status" value="1"/>
</dbReference>
<dbReference type="EMBL" id="QKXQ01000385">
    <property type="protein sequence ID" value="REH93803.1"/>
    <property type="molecule type" value="Genomic_DNA"/>
</dbReference>
<dbReference type="InterPro" id="IPR036388">
    <property type="entry name" value="WH-like_DNA-bd_sf"/>
</dbReference>
<keyword evidence="1" id="KW-0678">Repressor</keyword>
<sequence length="136" mass="16595">MIREKDFEVSQLLHLEDLQKEVEDVFDSIEQKYKLSKEEFLILLMLWDKGSMSLKEMDQYVHIKSYKRTRVYNNLVEKQWITKKRPQNDERTVLIYFNENKLNEKQDLIQFVCAKIKDRQNRLKSLFNSLIDECNE</sequence>
<evidence type="ECO:0000313" key="9">
    <source>
        <dbReference type="EMBL" id="REH93803.1"/>
    </source>
</evidence>
<accession>A0A3E0INM4</accession>
<dbReference type="NCBIfam" id="TIGR01889">
    <property type="entry name" value="Staph_reg_Sar"/>
    <property type="match status" value="1"/>
</dbReference>
<gene>
    <name evidence="10" type="ORF">DOS76_00865</name>
    <name evidence="9" type="ORF">DOS83_08465</name>
    <name evidence="8" type="ORF">I9026_02385</name>
</gene>
<evidence type="ECO:0000256" key="1">
    <source>
        <dbReference type="ARBA" id="ARBA00022491"/>
    </source>
</evidence>
<dbReference type="InterPro" id="IPR036390">
    <property type="entry name" value="WH_DNA-bd_sf"/>
</dbReference>
<evidence type="ECO:0000256" key="3">
    <source>
        <dbReference type="ARBA" id="ARBA00023026"/>
    </source>
</evidence>
<dbReference type="PANTHER" id="PTHR33164">
    <property type="entry name" value="TRANSCRIPTIONAL REGULATOR, MARR FAMILY"/>
    <property type="match status" value="1"/>
</dbReference>
<dbReference type="Proteomes" id="UP000256337">
    <property type="component" value="Unassembled WGS sequence"/>
</dbReference>
<dbReference type="InterPro" id="IPR010166">
    <property type="entry name" value="SarA/Rot_dom"/>
</dbReference>
<dbReference type="SMART" id="SM00347">
    <property type="entry name" value="HTH_MARR"/>
    <property type="match status" value="1"/>
</dbReference>
<dbReference type="InterPro" id="IPR000835">
    <property type="entry name" value="HTH_MarR-typ"/>
</dbReference>
<dbReference type="Proteomes" id="UP000597038">
    <property type="component" value="Unassembled WGS sequence"/>
</dbReference>
<evidence type="ECO:0000313" key="8">
    <source>
        <dbReference type="EMBL" id="MBH9580212.1"/>
    </source>
</evidence>
<proteinExistence type="predicted"/>
<reference evidence="11 12" key="1">
    <citation type="journal article" date="2018" name="Vet. Microbiol.">
        <title>Characterisation of Staphylococcus felis isolated from cats using whole genome sequencing.</title>
        <authorList>
            <person name="Worthing K."/>
            <person name="Pang S."/>
            <person name="Trott D.J."/>
            <person name="Abraham S."/>
            <person name="Coombs G.W."/>
            <person name="Jordan D."/>
            <person name="McIntyre L."/>
            <person name="Davies M.R."/>
            <person name="Norris J."/>
        </authorList>
    </citation>
    <scope>NUCLEOTIDE SEQUENCE [LARGE SCALE GENOMIC DNA]</scope>
    <source>
        <strain evidence="10 11">F25</strain>
        <strain evidence="9 12">F9</strain>
    </source>
</reference>
<dbReference type="GO" id="GO:0006950">
    <property type="term" value="P:response to stress"/>
    <property type="evidence" value="ECO:0007669"/>
    <property type="project" value="TreeGrafter"/>
</dbReference>
<evidence type="ECO:0000256" key="4">
    <source>
        <dbReference type="ARBA" id="ARBA00023125"/>
    </source>
</evidence>
<dbReference type="EMBL" id="QKYD01000017">
    <property type="protein sequence ID" value="REI25086.1"/>
    <property type="molecule type" value="Genomic_DNA"/>
</dbReference>
<dbReference type="Pfam" id="PF22381">
    <property type="entry name" value="Staph_reg_Sar_Rot"/>
    <property type="match status" value="1"/>
</dbReference>
<dbReference type="Gene3D" id="1.10.10.10">
    <property type="entry name" value="Winged helix-like DNA-binding domain superfamily/Winged helix DNA-binding domain"/>
    <property type="match status" value="1"/>
</dbReference>
<dbReference type="RefSeq" id="WP_115855945.1">
    <property type="nucleotide sequence ID" value="NZ_CAJUZR010000015.1"/>
</dbReference>
<evidence type="ECO:0000256" key="6">
    <source>
        <dbReference type="ARBA" id="ARBA00023163"/>
    </source>
</evidence>
<keyword evidence="2" id="KW-0805">Transcription regulation</keyword>
<evidence type="ECO:0000313" key="12">
    <source>
        <dbReference type="Proteomes" id="UP000256562"/>
    </source>
</evidence>
<dbReference type="InterPro" id="IPR039422">
    <property type="entry name" value="MarR/SlyA-like"/>
</dbReference>